<dbReference type="InterPro" id="IPR011990">
    <property type="entry name" value="TPR-like_helical_dom_sf"/>
</dbReference>
<dbReference type="GO" id="GO:0007288">
    <property type="term" value="P:sperm axoneme assembly"/>
    <property type="evidence" value="ECO:0007669"/>
    <property type="project" value="TreeGrafter"/>
</dbReference>
<dbReference type="Proteomes" id="UP000007798">
    <property type="component" value="Unassembled WGS sequence"/>
</dbReference>
<dbReference type="GO" id="GO:0005813">
    <property type="term" value="C:centrosome"/>
    <property type="evidence" value="ECO:0007669"/>
    <property type="project" value="TreeGrafter"/>
</dbReference>
<gene>
    <name evidence="1" type="primary">Dwil\GK11681</name>
    <name evidence="1" type="ORF">Dwil_GK11681</name>
</gene>
<dbReference type="KEGG" id="dwi:6647363"/>
<dbReference type="OrthoDB" id="2017782at2759"/>
<keyword evidence="2" id="KW-1185">Reference proteome</keyword>
<organism evidence="1 2">
    <name type="scientific">Drosophila willistoni</name>
    <name type="common">Fruit fly</name>
    <dbReference type="NCBI Taxonomy" id="7260"/>
    <lineage>
        <taxon>Eukaryota</taxon>
        <taxon>Metazoa</taxon>
        <taxon>Ecdysozoa</taxon>
        <taxon>Arthropoda</taxon>
        <taxon>Hexapoda</taxon>
        <taxon>Insecta</taxon>
        <taxon>Pterygota</taxon>
        <taxon>Neoptera</taxon>
        <taxon>Endopterygota</taxon>
        <taxon>Diptera</taxon>
        <taxon>Brachycera</taxon>
        <taxon>Muscomorpha</taxon>
        <taxon>Ephydroidea</taxon>
        <taxon>Drosophilidae</taxon>
        <taxon>Drosophila</taxon>
        <taxon>Sophophora</taxon>
    </lineage>
</organism>
<sequence length="229" mass="26929">MEDPEDFLFGPSEVMSFMKQLEDIIAANKSDNTKEKDVKTPEVDITAGVTEDNFIVIRRMPKGKKSYGASKSVSRRTHKPVNVNQMSFMRQVDVTKKQRQQAFEERHRVAENFRRLGNDDFRKNNYERAILMYTKGLSYINDTPVLYCNRALAFVKKREYNLALLDLDYVLHKLNPKCMKAWLYRAGTMKRMNNETGFESAINMARKYQRTEKDTAYLQMFLEKVRSDF</sequence>
<dbReference type="STRING" id="7260.B4NA85"/>
<evidence type="ECO:0000313" key="2">
    <source>
        <dbReference type="Proteomes" id="UP000007798"/>
    </source>
</evidence>
<dbReference type="HOGENOM" id="CLU_081403_1_0_1"/>
<dbReference type="Gene3D" id="1.25.40.10">
    <property type="entry name" value="Tetratricopeptide repeat domain"/>
    <property type="match status" value="1"/>
</dbReference>
<name>B4NA85_DROWI</name>
<dbReference type="PANTHER" id="PTHR46540">
    <property type="entry name" value="TETRATRICOPEPTIDE REPEAT PROTEIN 12"/>
    <property type="match status" value="1"/>
</dbReference>
<dbReference type="EMBL" id="CH964232">
    <property type="protein sequence ID" value="EDW80728.2"/>
    <property type="molecule type" value="Genomic_DNA"/>
</dbReference>
<protein>
    <recommendedName>
        <fullName evidence="3">Tetratricopeptide repeat protein 12</fullName>
    </recommendedName>
</protein>
<reference evidence="1 2" key="1">
    <citation type="journal article" date="2007" name="Nature">
        <title>Evolution of genes and genomes on the Drosophila phylogeny.</title>
        <authorList>
            <consortium name="Drosophila 12 Genomes Consortium"/>
            <person name="Clark A.G."/>
            <person name="Eisen M.B."/>
            <person name="Smith D.R."/>
            <person name="Bergman C.M."/>
            <person name="Oliver B."/>
            <person name="Markow T.A."/>
            <person name="Kaufman T.C."/>
            <person name="Kellis M."/>
            <person name="Gelbart W."/>
            <person name="Iyer V.N."/>
            <person name="Pollard D.A."/>
            <person name="Sackton T.B."/>
            <person name="Larracuente A.M."/>
            <person name="Singh N.D."/>
            <person name="Abad J.P."/>
            <person name="Abt D.N."/>
            <person name="Adryan B."/>
            <person name="Aguade M."/>
            <person name="Akashi H."/>
            <person name="Anderson W.W."/>
            <person name="Aquadro C.F."/>
            <person name="Ardell D.H."/>
            <person name="Arguello R."/>
            <person name="Artieri C.G."/>
            <person name="Barbash D.A."/>
            <person name="Barker D."/>
            <person name="Barsanti P."/>
            <person name="Batterham P."/>
            <person name="Batzoglou S."/>
            <person name="Begun D."/>
            <person name="Bhutkar A."/>
            <person name="Blanco E."/>
            <person name="Bosak S.A."/>
            <person name="Bradley R.K."/>
            <person name="Brand A.D."/>
            <person name="Brent M.R."/>
            <person name="Brooks A.N."/>
            <person name="Brown R.H."/>
            <person name="Butlin R.K."/>
            <person name="Caggese C."/>
            <person name="Calvi B.R."/>
            <person name="Bernardo de Carvalho A."/>
            <person name="Caspi A."/>
            <person name="Castrezana S."/>
            <person name="Celniker S.E."/>
            <person name="Chang J.L."/>
            <person name="Chapple C."/>
            <person name="Chatterji S."/>
            <person name="Chinwalla A."/>
            <person name="Civetta A."/>
            <person name="Clifton S.W."/>
            <person name="Comeron J.M."/>
            <person name="Costello J.C."/>
            <person name="Coyne J.A."/>
            <person name="Daub J."/>
            <person name="David R.G."/>
            <person name="Delcher A.L."/>
            <person name="Delehaunty K."/>
            <person name="Do C.B."/>
            <person name="Ebling H."/>
            <person name="Edwards K."/>
            <person name="Eickbush T."/>
            <person name="Evans J.D."/>
            <person name="Filipski A."/>
            <person name="Findeiss S."/>
            <person name="Freyhult E."/>
            <person name="Fulton L."/>
            <person name="Fulton R."/>
            <person name="Garcia A.C."/>
            <person name="Gardiner A."/>
            <person name="Garfield D.A."/>
            <person name="Garvin B.E."/>
            <person name="Gibson G."/>
            <person name="Gilbert D."/>
            <person name="Gnerre S."/>
            <person name="Godfrey J."/>
            <person name="Good R."/>
            <person name="Gotea V."/>
            <person name="Gravely B."/>
            <person name="Greenberg A.J."/>
            <person name="Griffiths-Jones S."/>
            <person name="Gross S."/>
            <person name="Guigo R."/>
            <person name="Gustafson E.A."/>
            <person name="Haerty W."/>
            <person name="Hahn M.W."/>
            <person name="Halligan D.L."/>
            <person name="Halpern A.L."/>
            <person name="Halter G.M."/>
            <person name="Han M.V."/>
            <person name="Heger A."/>
            <person name="Hillier L."/>
            <person name="Hinrichs A.S."/>
            <person name="Holmes I."/>
            <person name="Hoskins R.A."/>
            <person name="Hubisz M.J."/>
            <person name="Hultmark D."/>
            <person name="Huntley M.A."/>
            <person name="Jaffe D.B."/>
            <person name="Jagadeeshan S."/>
            <person name="Jeck W.R."/>
            <person name="Johnson J."/>
            <person name="Jones C.D."/>
            <person name="Jordan W.C."/>
            <person name="Karpen G.H."/>
            <person name="Kataoka E."/>
            <person name="Keightley P.D."/>
            <person name="Kheradpour P."/>
            <person name="Kirkness E.F."/>
            <person name="Koerich L.B."/>
            <person name="Kristiansen K."/>
            <person name="Kudrna D."/>
            <person name="Kulathinal R.J."/>
            <person name="Kumar S."/>
            <person name="Kwok R."/>
            <person name="Lander E."/>
            <person name="Langley C.H."/>
            <person name="Lapoint R."/>
            <person name="Lazzaro B.P."/>
            <person name="Lee S.J."/>
            <person name="Levesque L."/>
            <person name="Li R."/>
            <person name="Lin C.F."/>
            <person name="Lin M.F."/>
            <person name="Lindblad-Toh K."/>
            <person name="Llopart A."/>
            <person name="Long M."/>
            <person name="Low L."/>
            <person name="Lozovsky E."/>
            <person name="Lu J."/>
            <person name="Luo M."/>
            <person name="Machado C.A."/>
            <person name="Makalowski W."/>
            <person name="Marzo M."/>
            <person name="Matsuda M."/>
            <person name="Matzkin L."/>
            <person name="McAllister B."/>
            <person name="McBride C.S."/>
            <person name="McKernan B."/>
            <person name="McKernan K."/>
            <person name="Mendez-Lago M."/>
            <person name="Minx P."/>
            <person name="Mollenhauer M.U."/>
            <person name="Montooth K."/>
            <person name="Mount S.M."/>
            <person name="Mu X."/>
            <person name="Myers E."/>
            <person name="Negre B."/>
            <person name="Newfeld S."/>
            <person name="Nielsen R."/>
            <person name="Noor M.A."/>
            <person name="O'Grady P."/>
            <person name="Pachter L."/>
            <person name="Papaceit M."/>
            <person name="Parisi M.J."/>
            <person name="Parisi M."/>
            <person name="Parts L."/>
            <person name="Pedersen J.S."/>
            <person name="Pesole G."/>
            <person name="Phillippy A.M."/>
            <person name="Ponting C.P."/>
            <person name="Pop M."/>
            <person name="Porcelli D."/>
            <person name="Powell J.R."/>
            <person name="Prohaska S."/>
            <person name="Pruitt K."/>
            <person name="Puig M."/>
            <person name="Quesneville H."/>
            <person name="Ram K.R."/>
            <person name="Rand D."/>
            <person name="Rasmussen M.D."/>
            <person name="Reed L.K."/>
            <person name="Reenan R."/>
            <person name="Reily A."/>
            <person name="Remington K.A."/>
            <person name="Rieger T.T."/>
            <person name="Ritchie M.G."/>
            <person name="Robin C."/>
            <person name="Rogers Y.H."/>
            <person name="Rohde C."/>
            <person name="Rozas J."/>
            <person name="Rubenfield M.J."/>
            <person name="Ruiz A."/>
            <person name="Russo S."/>
            <person name="Salzberg S.L."/>
            <person name="Sanchez-Gracia A."/>
            <person name="Saranga D.J."/>
            <person name="Sato H."/>
            <person name="Schaeffer S.W."/>
            <person name="Schatz M.C."/>
            <person name="Schlenke T."/>
            <person name="Schwartz R."/>
            <person name="Segarra C."/>
            <person name="Singh R.S."/>
            <person name="Sirot L."/>
            <person name="Sirota M."/>
            <person name="Sisneros N.B."/>
            <person name="Smith C.D."/>
            <person name="Smith T.F."/>
            <person name="Spieth J."/>
            <person name="Stage D.E."/>
            <person name="Stark A."/>
            <person name="Stephan W."/>
            <person name="Strausberg R.L."/>
            <person name="Strempel S."/>
            <person name="Sturgill D."/>
            <person name="Sutton G."/>
            <person name="Sutton G.G."/>
            <person name="Tao W."/>
            <person name="Teichmann S."/>
            <person name="Tobari Y.N."/>
            <person name="Tomimura Y."/>
            <person name="Tsolas J.M."/>
            <person name="Valente V.L."/>
            <person name="Venter E."/>
            <person name="Venter J.C."/>
            <person name="Vicario S."/>
            <person name="Vieira F.G."/>
            <person name="Vilella A.J."/>
            <person name="Villasante A."/>
            <person name="Walenz B."/>
            <person name="Wang J."/>
            <person name="Wasserman M."/>
            <person name="Watts T."/>
            <person name="Wilson D."/>
            <person name="Wilson R.K."/>
            <person name="Wing R.A."/>
            <person name="Wolfner M.F."/>
            <person name="Wong A."/>
            <person name="Wong G.K."/>
            <person name="Wu C.I."/>
            <person name="Wu G."/>
            <person name="Yamamoto D."/>
            <person name="Yang H.P."/>
            <person name="Yang S.P."/>
            <person name="Yorke J.A."/>
            <person name="Yoshida K."/>
            <person name="Zdobnov E."/>
            <person name="Zhang P."/>
            <person name="Zhang Y."/>
            <person name="Zimin A.V."/>
            <person name="Baldwin J."/>
            <person name="Abdouelleil A."/>
            <person name="Abdulkadir J."/>
            <person name="Abebe A."/>
            <person name="Abera B."/>
            <person name="Abreu J."/>
            <person name="Acer S.C."/>
            <person name="Aftuck L."/>
            <person name="Alexander A."/>
            <person name="An P."/>
            <person name="Anderson E."/>
            <person name="Anderson S."/>
            <person name="Arachi H."/>
            <person name="Azer M."/>
            <person name="Bachantsang P."/>
            <person name="Barry A."/>
            <person name="Bayul T."/>
            <person name="Berlin A."/>
            <person name="Bessette D."/>
            <person name="Bloom T."/>
            <person name="Blye J."/>
            <person name="Boguslavskiy L."/>
            <person name="Bonnet C."/>
            <person name="Boukhgalter B."/>
            <person name="Bourzgui I."/>
            <person name="Brown A."/>
            <person name="Cahill P."/>
            <person name="Channer S."/>
            <person name="Cheshatsang Y."/>
            <person name="Chuda L."/>
            <person name="Citroen M."/>
            <person name="Collymore A."/>
            <person name="Cooke P."/>
            <person name="Costello M."/>
            <person name="D'Aco K."/>
            <person name="Daza R."/>
            <person name="De Haan G."/>
            <person name="DeGray S."/>
            <person name="DeMaso C."/>
            <person name="Dhargay N."/>
            <person name="Dooley K."/>
            <person name="Dooley E."/>
            <person name="Doricent M."/>
            <person name="Dorje P."/>
            <person name="Dorjee K."/>
            <person name="Dupes A."/>
            <person name="Elong R."/>
            <person name="Falk J."/>
            <person name="Farina A."/>
            <person name="Faro S."/>
            <person name="Ferguson D."/>
            <person name="Fisher S."/>
            <person name="Foley C.D."/>
            <person name="Franke A."/>
            <person name="Friedrich D."/>
            <person name="Gadbois L."/>
            <person name="Gearin G."/>
            <person name="Gearin C.R."/>
            <person name="Giannoukos G."/>
            <person name="Goode T."/>
            <person name="Graham J."/>
            <person name="Grandbois E."/>
            <person name="Grewal S."/>
            <person name="Gyaltsen K."/>
            <person name="Hafez N."/>
            <person name="Hagos B."/>
            <person name="Hall J."/>
            <person name="Henson C."/>
            <person name="Hollinger A."/>
            <person name="Honan T."/>
            <person name="Huard M.D."/>
            <person name="Hughes L."/>
            <person name="Hurhula B."/>
            <person name="Husby M.E."/>
            <person name="Kamat A."/>
            <person name="Kanga B."/>
            <person name="Kashin S."/>
            <person name="Khazanovich D."/>
            <person name="Kisner P."/>
            <person name="Lance K."/>
            <person name="Lara M."/>
            <person name="Lee W."/>
            <person name="Lennon N."/>
            <person name="Letendre F."/>
            <person name="LeVine R."/>
            <person name="Lipovsky A."/>
            <person name="Liu X."/>
            <person name="Liu J."/>
            <person name="Liu S."/>
            <person name="Lokyitsang T."/>
            <person name="Lokyitsang Y."/>
            <person name="Lubonja R."/>
            <person name="Lui A."/>
            <person name="MacDonald P."/>
            <person name="Magnisalis V."/>
            <person name="Maru K."/>
            <person name="Matthews C."/>
            <person name="McCusker W."/>
            <person name="McDonough S."/>
            <person name="Mehta T."/>
            <person name="Meldrim J."/>
            <person name="Meneus L."/>
            <person name="Mihai O."/>
            <person name="Mihalev A."/>
            <person name="Mihova T."/>
            <person name="Mittelman R."/>
            <person name="Mlenga V."/>
            <person name="Montmayeur A."/>
            <person name="Mulrain L."/>
            <person name="Navidi A."/>
            <person name="Naylor J."/>
            <person name="Negash T."/>
            <person name="Nguyen T."/>
            <person name="Nguyen N."/>
            <person name="Nicol R."/>
            <person name="Norbu C."/>
            <person name="Norbu N."/>
            <person name="Novod N."/>
            <person name="O'Neill B."/>
            <person name="Osman S."/>
            <person name="Markiewicz E."/>
            <person name="Oyono O.L."/>
            <person name="Patti C."/>
            <person name="Phunkhang P."/>
            <person name="Pierre F."/>
            <person name="Priest M."/>
            <person name="Raghuraman S."/>
            <person name="Rege F."/>
            <person name="Reyes R."/>
            <person name="Rise C."/>
            <person name="Rogov P."/>
            <person name="Ross K."/>
            <person name="Ryan E."/>
            <person name="Settipalli S."/>
            <person name="Shea T."/>
            <person name="Sherpa N."/>
            <person name="Shi L."/>
            <person name="Shih D."/>
            <person name="Sparrow T."/>
            <person name="Spaulding J."/>
            <person name="Stalker J."/>
            <person name="Stange-Thomann N."/>
            <person name="Stavropoulos S."/>
            <person name="Stone C."/>
            <person name="Strader C."/>
            <person name="Tesfaye S."/>
            <person name="Thomson T."/>
            <person name="Thoulutsang Y."/>
            <person name="Thoulutsang D."/>
            <person name="Topham K."/>
            <person name="Topping I."/>
            <person name="Tsamla T."/>
            <person name="Vassiliev H."/>
            <person name="Vo A."/>
            <person name="Wangchuk T."/>
            <person name="Wangdi T."/>
            <person name="Weiand M."/>
            <person name="Wilkinson J."/>
            <person name="Wilson A."/>
            <person name="Yadav S."/>
            <person name="Young G."/>
            <person name="Yu Q."/>
            <person name="Zembek L."/>
            <person name="Zhong D."/>
            <person name="Zimmer A."/>
            <person name="Zwirko Z."/>
            <person name="Jaffe D.B."/>
            <person name="Alvarez P."/>
            <person name="Brockman W."/>
            <person name="Butler J."/>
            <person name="Chin C."/>
            <person name="Gnerre S."/>
            <person name="Grabherr M."/>
            <person name="Kleber M."/>
            <person name="Mauceli E."/>
            <person name="MacCallum I."/>
        </authorList>
    </citation>
    <scope>NUCLEOTIDE SEQUENCE [LARGE SCALE GENOMIC DNA]</scope>
    <source>
        <strain evidence="2">Tucson 14030-0811.24</strain>
    </source>
</reference>
<dbReference type="GO" id="GO:0005737">
    <property type="term" value="C:cytoplasm"/>
    <property type="evidence" value="ECO:0007669"/>
    <property type="project" value="TreeGrafter"/>
</dbReference>
<evidence type="ECO:0000313" key="1">
    <source>
        <dbReference type="EMBL" id="EDW80728.2"/>
    </source>
</evidence>
<accession>B4NA85</accession>
<dbReference type="PANTHER" id="PTHR46540:SF1">
    <property type="entry name" value="TETRATRICOPEPTIDE REPEAT PROTEIN 12"/>
    <property type="match status" value="1"/>
</dbReference>
<dbReference type="InParanoid" id="B4NA85"/>
<dbReference type="InterPro" id="IPR043195">
    <property type="entry name" value="TTC12"/>
</dbReference>
<dbReference type="AlphaFoldDB" id="B4NA85"/>
<evidence type="ECO:0008006" key="3">
    <source>
        <dbReference type="Google" id="ProtNLM"/>
    </source>
</evidence>
<dbReference type="GO" id="GO:0070286">
    <property type="term" value="P:axonemal dynein complex assembly"/>
    <property type="evidence" value="ECO:0007669"/>
    <property type="project" value="TreeGrafter"/>
</dbReference>
<proteinExistence type="predicted"/>
<dbReference type="SUPFAM" id="SSF48452">
    <property type="entry name" value="TPR-like"/>
    <property type="match status" value="1"/>
</dbReference>
<dbReference type="eggNOG" id="KOG0548">
    <property type="taxonomic scope" value="Eukaryota"/>
</dbReference>
<dbReference type="FunCoup" id="B4NA85">
    <property type="interactions" value="2"/>
</dbReference>